<dbReference type="RefSeq" id="WP_076609862.1">
    <property type="nucleotide sequence ID" value="NZ_FTNR01000010.1"/>
</dbReference>
<gene>
    <name evidence="2" type="ORF">SAMN05421752_110128</name>
</gene>
<dbReference type="EMBL" id="FTNR01000010">
    <property type="protein sequence ID" value="SIS09051.1"/>
    <property type="molecule type" value="Genomic_DNA"/>
</dbReference>
<feature type="region of interest" description="Disordered" evidence="1">
    <location>
        <begin position="35"/>
        <end position="55"/>
    </location>
</feature>
<sequence>MGHESIVVGTVERLPIGRRIGEIEGGSFVGGTVEPLGRSHCNDHGRHDDGHQSEDGELQVQYYSSGLFILVTSKLRSNGFENASLSRIRENNLGHSS</sequence>
<evidence type="ECO:0000256" key="1">
    <source>
        <dbReference type="SAM" id="MobiDB-lite"/>
    </source>
</evidence>
<reference evidence="3" key="1">
    <citation type="submission" date="2017-01" db="EMBL/GenBank/DDBJ databases">
        <authorList>
            <person name="Varghese N."/>
            <person name="Submissions S."/>
        </authorList>
    </citation>
    <scope>NUCLEOTIDE SEQUENCE [LARGE SCALE GENOMIC DNA]</scope>
    <source>
        <strain evidence="3">type strain: HArc-</strain>
    </source>
</reference>
<dbReference type="Proteomes" id="UP000185936">
    <property type="component" value="Unassembled WGS sequence"/>
</dbReference>
<accession>A0A1N7G908</accession>
<dbReference type="AlphaFoldDB" id="A0A1N7G908"/>
<evidence type="ECO:0000313" key="3">
    <source>
        <dbReference type="Proteomes" id="UP000185936"/>
    </source>
</evidence>
<evidence type="ECO:0000313" key="2">
    <source>
        <dbReference type="EMBL" id="SIS09051.1"/>
    </source>
</evidence>
<keyword evidence="3" id="KW-1185">Reference proteome</keyword>
<organism evidence="2 3">
    <name type="scientific">Natronorubrum thiooxidans</name>
    <dbReference type="NCBI Taxonomy" id="308853"/>
    <lineage>
        <taxon>Archaea</taxon>
        <taxon>Methanobacteriati</taxon>
        <taxon>Methanobacteriota</taxon>
        <taxon>Stenosarchaea group</taxon>
        <taxon>Halobacteria</taxon>
        <taxon>Halobacteriales</taxon>
        <taxon>Natrialbaceae</taxon>
        <taxon>Natronorubrum</taxon>
    </lineage>
</organism>
<protein>
    <submittedName>
        <fullName evidence="2">Uncharacterized protein</fullName>
    </submittedName>
</protein>
<proteinExistence type="predicted"/>
<dbReference type="STRING" id="308853.SAMN05421752_110128"/>
<feature type="compositionally biased region" description="Basic and acidic residues" evidence="1">
    <location>
        <begin position="40"/>
        <end position="54"/>
    </location>
</feature>
<name>A0A1N7G908_9EURY</name>